<protein>
    <recommendedName>
        <fullName evidence="5">Glycosyltransferase RgtA/B/C/D-like domain-containing protein</fullName>
    </recommendedName>
</protein>
<dbReference type="Proteomes" id="UP000451471">
    <property type="component" value="Unassembled WGS sequence"/>
</dbReference>
<organism evidence="3 4">
    <name type="scientific">Halomarina oriensis</name>
    <dbReference type="NCBI Taxonomy" id="671145"/>
    <lineage>
        <taxon>Archaea</taxon>
        <taxon>Methanobacteriati</taxon>
        <taxon>Methanobacteriota</taxon>
        <taxon>Stenosarchaea group</taxon>
        <taxon>Halobacteria</taxon>
        <taxon>Halobacteriales</taxon>
        <taxon>Natronomonadaceae</taxon>
        <taxon>Halomarina</taxon>
    </lineage>
</organism>
<feature type="transmembrane region" description="Helical" evidence="2">
    <location>
        <begin position="42"/>
        <end position="63"/>
    </location>
</feature>
<gene>
    <name evidence="3" type="ORF">GQS65_17835</name>
</gene>
<dbReference type="AlphaFoldDB" id="A0A6B0GNR5"/>
<feature type="transmembrane region" description="Helical" evidence="2">
    <location>
        <begin position="146"/>
        <end position="167"/>
    </location>
</feature>
<accession>A0A6B0GNR5</accession>
<feature type="transmembrane region" description="Helical" evidence="2">
    <location>
        <begin position="70"/>
        <end position="92"/>
    </location>
</feature>
<dbReference type="OrthoDB" id="137309at2157"/>
<feature type="transmembrane region" description="Helical" evidence="2">
    <location>
        <begin position="222"/>
        <end position="238"/>
    </location>
</feature>
<feature type="transmembrane region" description="Helical" evidence="2">
    <location>
        <begin position="369"/>
        <end position="393"/>
    </location>
</feature>
<dbReference type="RefSeq" id="WP_158205981.1">
    <property type="nucleotide sequence ID" value="NZ_WSZK01000034.1"/>
</dbReference>
<feature type="transmembrane region" description="Helical" evidence="2">
    <location>
        <begin position="399"/>
        <end position="418"/>
    </location>
</feature>
<feature type="transmembrane region" description="Helical" evidence="2">
    <location>
        <begin position="337"/>
        <end position="357"/>
    </location>
</feature>
<dbReference type="EMBL" id="WSZK01000034">
    <property type="protein sequence ID" value="MWG36320.1"/>
    <property type="molecule type" value="Genomic_DNA"/>
</dbReference>
<evidence type="ECO:0000313" key="3">
    <source>
        <dbReference type="EMBL" id="MWG36320.1"/>
    </source>
</evidence>
<feature type="transmembrane region" description="Helical" evidence="2">
    <location>
        <begin position="439"/>
        <end position="460"/>
    </location>
</feature>
<evidence type="ECO:0000256" key="2">
    <source>
        <dbReference type="SAM" id="Phobius"/>
    </source>
</evidence>
<reference evidence="3 4" key="1">
    <citation type="submission" date="2019-12" db="EMBL/GenBank/DDBJ databases">
        <title>Halocatena pleomorpha gen. nov. sp. nov., an extremely halophilic archaeon of family Halobacteriaceae isolated from saltpan soil.</title>
        <authorList>
            <person name="Pal Y."/>
            <person name="Verma A."/>
            <person name="Krishnamurthi S."/>
            <person name="Kumar P."/>
        </authorList>
    </citation>
    <scope>NUCLEOTIDE SEQUENCE [LARGE SCALE GENOMIC DNA]</scope>
    <source>
        <strain evidence="3 4">JCM 16495</strain>
    </source>
</reference>
<feature type="transmembrane region" description="Helical" evidence="2">
    <location>
        <begin position="196"/>
        <end position="217"/>
    </location>
</feature>
<comment type="caution">
    <text evidence="3">The sequence shown here is derived from an EMBL/GenBank/DDBJ whole genome shotgun (WGS) entry which is preliminary data.</text>
</comment>
<feature type="transmembrane region" description="Helical" evidence="2">
    <location>
        <begin position="274"/>
        <end position="294"/>
    </location>
</feature>
<evidence type="ECO:0000313" key="4">
    <source>
        <dbReference type="Proteomes" id="UP000451471"/>
    </source>
</evidence>
<sequence>MGYHRQVQVGLLALVALCTIAVSLWAASSPPATDYETIYRAYPTAFWALVVTGLGAATVVFALSSVTSDGYWKVALLLVCLLYSVFLLLPLFRGWALYGRFSADVLAHIGFTSVVVESGHLSTIDYYPASHLLMAELELLGVPTRVVPTFLSALFTPLYIVGIYLFSRRLFDDHGVAVATLACAVPLFYTEFHHSFLPAIYSFLLVPVFFWTFLGYVETRRASLLAFTLALSAFVVLFHPVTALYVVVALFVAVFARWLYSVVRGGPVAVGPHLLVLVFIGVVWVAWFGQFTFITESLVEVLAFADSGGSTVADEYGADRVEQTRSLGQLVDGFVNLYGPIFLVCALAGFGGLVVALRFWRDEATSAEVWIAVQFLVGVVISVVSLFTYVVAFDPIRNSRYMILMATLLAGLFLYWLLVGETSGGPTLDSDRWGRARRVALVVSLVLLVAAVPVAAANSYDTRYHMTYSERDGASWLYQHETRDRLTVSHHVNDNKMLMYTQRTVDYSPSTVVGIGEAGSPVPKFFGYPSNDTLGETVGDESVYLVTKEYDTEYQLVQREFLRDELVVYDRATLDRLHGDFTADKLYTNDGYTVWLVTPDGGSGEGERGGEADTARSR</sequence>
<keyword evidence="2" id="KW-1133">Transmembrane helix</keyword>
<keyword evidence="4" id="KW-1185">Reference proteome</keyword>
<proteinExistence type="predicted"/>
<feature type="transmembrane region" description="Helical" evidence="2">
    <location>
        <begin position="174"/>
        <end position="190"/>
    </location>
</feature>
<evidence type="ECO:0008006" key="5">
    <source>
        <dbReference type="Google" id="ProtNLM"/>
    </source>
</evidence>
<keyword evidence="2" id="KW-0472">Membrane</keyword>
<keyword evidence="2" id="KW-0812">Transmembrane</keyword>
<feature type="region of interest" description="Disordered" evidence="1">
    <location>
        <begin position="598"/>
        <end position="618"/>
    </location>
</feature>
<name>A0A6B0GNR5_9EURY</name>
<feature type="compositionally biased region" description="Basic and acidic residues" evidence="1">
    <location>
        <begin position="605"/>
        <end position="618"/>
    </location>
</feature>
<evidence type="ECO:0000256" key="1">
    <source>
        <dbReference type="SAM" id="MobiDB-lite"/>
    </source>
</evidence>